<reference evidence="1 2" key="1">
    <citation type="submission" date="2019-02" db="EMBL/GenBank/DDBJ databases">
        <title>Genomic Encyclopedia of Type Strains, Phase IV (KMG-IV): sequencing the most valuable type-strain genomes for metagenomic binning, comparative biology and taxonomic classification.</title>
        <authorList>
            <person name="Goeker M."/>
        </authorList>
    </citation>
    <scope>NUCLEOTIDE SEQUENCE [LARGE SCALE GENOMIC DNA]</scope>
    <source>
        <strain evidence="1 2">DSM 18116</strain>
    </source>
</reference>
<dbReference type="EMBL" id="SGXA01000001">
    <property type="protein sequence ID" value="RZS75588.1"/>
    <property type="molecule type" value="Genomic_DNA"/>
</dbReference>
<dbReference type="AlphaFoldDB" id="A0A4Q7N3P5"/>
<comment type="caution">
    <text evidence="1">The sequence shown here is derived from an EMBL/GenBank/DDBJ whole genome shotgun (WGS) entry which is preliminary data.</text>
</comment>
<keyword evidence="2" id="KW-1185">Reference proteome</keyword>
<evidence type="ECO:0000313" key="2">
    <source>
        <dbReference type="Proteomes" id="UP000293874"/>
    </source>
</evidence>
<gene>
    <name evidence="1" type="ORF">EV199_1457</name>
</gene>
<accession>A0A4Q7N3P5</accession>
<proteinExistence type="predicted"/>
<protein>
    <submittedName>
        <fullName evidence="1">Uncharacterized protein</fullName>
    </submittedName>
</protein>
<dbReference type="OrthoDB" id="655502at2"/>
<dbReference type="Proteomes" id="UP000293874">
    <property type="component" value="Unassembled WGS sequence"/>
</dbReference>
<evidence type="ECO:0000313" key="1">
    <source>
        <dbReference type="EMBL" id="RZS75588.1"/>
    </source>
</evidence>
<name>A0A4Q7N3P5_9BACT</name>
<sequence>MLRSAIVLLLPLLSIIIPLCSLSQQLSLARRYKSGETYRYRMTTDVMHNGKWQSSIIAVCELTVVTDSAQIPYDEIKWISKKVYTTRDTTDHDDEIRNTSPYRISLHKNGKLDLPVIQDAGMTGEITDFNTFFVAISPKLGINDLHKAKDTFFKPEPVKGNFSNGKDILKGEDCLAVTSTLLKTDFAQAWIKTEFKAPADTCLNYYSPDMRQPVAGDTINNFQMVRFAGPSKVNLFYGKEVFTIASTVDLKDGKLHTAAMNNTLRLNLKLNCNTDYSDCQNTFPFTIQRNVQLELIR</sequence>
<organism evidence="1 2">
    <name type="scientific">Pseudobacter ginsenosidimutans</name>
    <dbReference type="NCBI Taxonomy" id="661488"/>
    <lineage>
        <taxon>Bacteria</taxon>
        <taxon>Pseudomonadati</taxon>
        <taxon>Bacteroidota</taxon>
        <taxon>Chitinophagia</taxon>
        <taxon>Chitinophagales</taxon>
        <taxon>Chitinophagaceae</taxon>
        <taxon>Pseudobacter</taxon>
    </lineage>
</organism>
<dbReference type="RefSeq" id="WP_130539946.1">
    <property type="nucleotide sequence ID" value="NZ_CP042431.1"/>
</dbReference>